<sequence>MTSPTSRPTCSRRALLLGTSGALALSAGCIQNLDDGSDADPGSDSGNSDDESDGGNESGDGNESEDESGTDGSDDNSFEYETHSYQYPETPTQPDAALFVTQDGAEGWLADRGLEEDPVAEFVADTTFENSVLVPLEADAPSHCYEMVLESIDVIDGDGDDVLDLEAAVRDVSEETEYCAQAKTTVGLLVRATFESVPVTEISVRIVDDDGNEHGIGAGHDTATETESDTADGGNETGSTNDSETEDNVAS</sequence>
<evidence type="ECO:0000313" key="2">
    <source>
        <dbReference type="EMBL" id="RKD97313.1"/>
    </source>
</evidence>
<dbReference type="RefSeq" id="WP_120242868.1">
    <property type="nucleotide sequence ID" value="NZ_RAPO01000001.1"/>
</dbReference>
<feature type="compositionally biased region" description="Acidic residues" evidence="1">
    <location>
        <begin position="47"/>
        <end position="78"/>
    </location>
</feature>
<dbReference type="Proteomes" id="UP000283805">
    <property type="component" value="Unassembled WGS sequence"/>
</dbReference>
<proteinExistence type="predicted"/>
<organism evidence="2 3">
    <name type="scientific">Halopiger aswanensis</name>
    <dbReference type="NCBI Taxonomy" id="148449"/>
    <lineage>
        <taxon>Archaea</taxon>
        <taxon>Methanobacteriati</taxon>
        <taxon>Methanobacteriota</taxon>
        <taxon>Stenosarchaea group</taxon>
        <taxon>Halobacteria</taxon>
        <taxon>Halobacteriales</taxon>
        <taxon>Natrialbaceae</taxon>
        <taxon>Halopiger</taxon>
    </lineage>
</organism>
<evidence type="ECO:0000256" key="1">
    <source>
        <dbReference type="SAM" id="MobiDB-lite"/>
    </source>
</evidence>
<protein>
    <submittedName>
        <fullName evidence="2">Uncharacterized protein</fullName>
    </submittedName>
</protein>
<keyword evidence="3" id="KW-1185">Reference proteome</keyword>
<gene>
    <name evidence="2" type="ORF">ATJ93_0298</name>
</gene>
<feature type="region of interest" description="Disordered" evidence="1">
    <location>
        <begin position="209"/>
        <end position="251"/>
    </location>
</feature>
<dbReference type="AlphaFoldDB" id="A0A3R7FXA8"/>
<accession>A0A3R7FXA8</accession>
<dbReference type="PROSITE" id="PS51257">
    <property type="entry name" value="PROKAR_LIPOPROTEIN"/>
    <property type="match status" value="1"/>
</dbReference>
<evidence type="ECO:0000313" key="3">
    <source>
        <dbReference type="Proteomes" id="UP000283805"/>
    </source>
</evidence>
<comment type="caution">
    <text evidence="2">The sequence shown here is derived from an EMBL/GenBank/DDBJ whole genome shotgun (WGS) entry which is preliminary data.</text>
</comment>
<name>A0A3R7FXA8_9EURY</name>
<dbReference type="EMBL" id="RAPO01000001">
    <property type="protein sequence ID" value="RKD97313.1"/>
    <property type="molecule type" value="Genomic_DNA"/>
</dbReference>
<feature type="region of interest" description="Disordered" evidence="1">
    <location>
        <begin position="31"/>
        <end position="79"/>
    </location>
</feature>
<reference evidence="2 3" key="1">
    <citation type="submission" date="2018-09" db="EMBL/GenBank/DDBJ databases">
        <title>Genomic Encyclopedia of Archaeal and Bacterial Type Strains, Phase II (KMG-II): from individual species to whole genera.</title>
        <authorList>
            <person name="Goeker M."/>
        </authorList>
    </citation>
    <scope>NUCLEOTIDE SEQUENCE [LARGE SCALE GENOMIC DNA]</scope>
    <source>
        <strain evidence="2 3">DSM 13151</strain>
    </source>
</reference>
<dbReference type="OrthoDB" id="206414at2157"/>